<dbReference type="InterPro" id="IPR029068">
    <property type="entry name" value="Glyas_Bleomycin-R_OHBP_Dase"/>
</dbReference>
<dbReference type="InterPro" id="IPR037523">
    <property type="entry name" value="VOC_core"/>
</dbReference>
<evidence type="ECO:0000259" key="1">
    <source>
        <dbReference type="PROSITE" id="PS51819"/>
    </source>
</evidence>
<dbReference type="OrthoDB" id="9804907at2"/>
<dbReference type="InterPro" id="IPR004360">
    <property type="entry name" value="Glyas_Fos-R_dOase_dom"/>
</dbReference>
<dbReference type="Pfam" id="PF00903">
    <property type="entry name" value="Glyoxalase"/>
    <property type="match status" value="1"/>
</dbReference>
<dbReference type="Proteomes" id="UP000055590">
    <property type="component" value="Chromosome"/>
</dbReference>
<feature type="domain" description="VOC" evidence="1">
    <location>
        <begin position="4"/>
        <end position="125"/>
    </location>
</feature>
<gene>
    <name evidence="2" type="ORF">AKJ08_2939</name>
</gene>
<evidence type="ECO:0000313" key="3">
    <source>
        <dbReference type="Proteomes" id="UP000055590"/>
    </source>
</evidence>
<accession>A0A0K1PGC1</accession>
<dbReference type="EMBL" id="CP012332">
    <property type="protein sequence ID" value="AKU92552.1"/>
    <property type="molecule type" value="Genomic_DNA"/>
</dbReference>
<dbReference type="KEGG" id="vin:AKJ08_2939"/>
<protein>
    <recommendedName>
        <fullName evidence="1">VOC domain-containing protein</fullName>
    </recommendedName>
</protein>
<dbReference type="Gene3D" id="3.10.180.10">
    <property type="entry name" value="2,3-Dihydroxybiphenyl 1,2-Dioxygenase, domain 1"/>
    <property type="match status" value="1"/>
</dbReference>
<dbReference type="RefSeq" id="WP_050726703.1">
    <property type="nucleotide sequence ID" value="NZ_CP012332.1"/>
</dbReference>
<organism evidence="2 3">
    <name type="scientific">Vulgatibacter incomptus</name>
    <dbReference type="NCBI Taxonomy" id="1391653"/>
    <lineage>
        <taxon>Bacteria</taxon>
        <taxon>Pseudomonadati</taxon>
        <taxon>Myxococcota</taxon>
        <taxon>Myxococcia</taxon>
        <taxon>Myxococcales</taxon>
        <taxon>Cystobacterineae</taxon>
        <taxon>Vulgatibacteraceae</taxon>
        <taxon>Vulgatibacter</taxon>
    </lineage>
</organism>
<dbReference type="CDD" id="cd06587">
    <property type="entry name" value="VOC"/>
    <property type="match status" value="1"/>
</dbReference>
<proteinExistence type="predicted"/>
<dbReference type="PATRIC" id="fig|1391653.3.peg.3063"/>
<sequence length="125" mass="13740">MLAERDAIASLAVRDVKSAKAFYEGTLGLTRVADVGGGAVVYKAGHTEIIVYQSEYAGTNKATALAWRVGNDFDAVMRWLGSRGVRFEHYDMPGLKREGDFHVADGRKMAWFKDPDGNIFHITSA</sequence>
<dbReference type="AlphaFoldDB" id="A0A0K1PGC1"/>
<dbReference type="PROSITE" id="PS51819">
    <property type="entry name" value="VOC"/>
    <property type="match status" value="1"/>
</dbReference>
<dbReference type="STRING" id="1391653.AKJ08_2939"/>
<reference evidence="2 3" key="1">
    <citation type="submission" date="2015-08" db="EMBL/GenBank/DDBJ databases">
        <authorList>
            <person name="Babu N.S."/>
            <person name="Beckwith C.J."/>
            <person name="Beseler K.G."/>
            <person name="Brison A."/>
            <person name="Carone J.V."/>
            <person name="Caskin T.P."/>
            <person name="Diamond M."/>
            <person name="Durham M.E."/>
            <person name="Foxe J.M."/>
            <person name="Go M."/>
            <person name="Henderson B.A."/>
            <person name="Jones I.B."/>
            <person name="McGettigan J.A."/>
            <person name="Micheletti S.J."/>
            <person name="Nasrallah M.E."/>
            <person name="Ortiz D."/>
            <person name="Piller C.R."/>
            <person name="Privatt S.R."/>
            <person name="Schneider S.L."/>
            <person name="Sharp S."/>
            <person name="Smith T.C."/>
            <person name="Stanton J.D."/>
            <person name="Ullery H.E."/>
            <person name="Wilson R.J."/>
            <person name="Serrano M.G."/>
            <person name="Buck G."/>
            <person name="Lee V."/>
            <person name="Wang Y."/>
            <person name="Carvalho R."/>
            <person name="Voegtly L."/>
            <person name="Shi R."/>
            <person name="Duckworth R."/>
            <person name="Johnson A."/>
            <person name="Loviza R."/>
            <person name="Walstead R."/>
            <person name="Shah Z."/>
            <person name="Kiflezghi M."/>
            <person name="Wade K."/>
            <person name="Ball S.L."/>
            <person name="Bradley K.W."/>
            <person name="Asai D.J."/>
            <person name="Bowman C.A."/>
            <person name="Russell D.A."/>
            <person name="Pope W.H."/>
            <person name="Jacobs-Sera D."/>
            <person name="Hendrix R.W."/>
            <person name="Hatfull G.F."/>
        </authorList>
    </citation>
    <scope>NUCLEOTIDE SEQUENCE [LARGE SCALE GENOMIC DNA]</scope>
    <source>
        <strain evidence="2 3">DSM 27710</strain>
    </source>
</reference>
<keyword evidence="3" id="KW-1185">Reference proteome</keyword>
<name>A0A0K1PGC1_9BACT</name>
<evidence type="ECO:0000313" key="2">
    <source>
        <dbReference type="EMBL" id="AKU92552.1"/>
    </source>
</evidence>
<dbReference type="SUPFAM" id="SSF54593">
    <property type="entry name" value="Glyoxalase/Bleomycin resistance protein/Dihydroxybiphenyl dioxygenase"/>
    <property type="match status" value="1"/>
</dbReference>